<dbReference type="EMBL" id="BSXT01001244">
    <property type="protein sequence ID" value="GMF40428.1"/>
    <property type="molecule type" value="Genomic_DNA"/>
</dbReference>
<dbReference type="AlphaFoldDB" id="A0A9W6XKX4"/>
<organism evidence="1 2">
    <name type="scientific">Phytophthora fragariaefolia</name>
    <dbReference type="NCBI Taxonomy" id="1490495"/>
    <lineage>
        <taxon>Eukaryota</taxon>
        <taxon>Sar</taxon>
        <taxon>Stramenopiles</taxon>
        <taxon>Oomycota</taxon>
        <taxon>Peronosporomycetes</taxon>
        <taxon>Peronosporales</taxon>
        <taxon>Peronosporaceae</taxon>
        <taxon>Phytophthora</taxon>
    </lineage>
</organism>
<evidence type="ECO:0000313" key="1">
    <source>
        <dbReference type="EMBL" id="GMF40428.1"/>
    </source>
</evidence>
<reference evidence="1" key="1">
    <citation type="submission" date="2023-04" db="EMBL/GenBank/DDBJ databases">
        <title>Phytophthora fragariaefolia NBRC 109709.</title>
        <authorList>
            <person name="Ichikawa N."/>
            <person name="Sato H."/>
            <person name="Tonouchi N."/>
        </authorList>
    </citation>
    <scope>NUCLEOTIDE SEQUENCE</scope>
    <source>
        <strain evidence="1">NBRC 109709</strain>
    </source>
</reference>
<sequence length="104" mass="12122">MLAIRERLSFLSLCIETWGYYTFLRMLEAEGNGNLMWWGGQAGRTTKEAKAYTCSAARVLVNLYHNDNDMYRRKVKNTTKPFHIDFDGFMTMTDLLVQTPWTPT</sequence>
<gene>
    <name evidence="1" type="ORF">Pfra01_001241400</name>
</gene>
<dbReference type="OrthoDB" id="128658at2759"/>
<protein>
    <submittedName>
        <fullName evidence="1">Unnamed protein product</fullName>
    </submittedName>
</protein>
<dbReference type="Proteomes" id="UP001165121">
    <property type="component" value="Unassembled WGS sequence"/>
</dbReference>
<keyword evidence="2" id="KW-1185">Reference proteome</keyword>
<comment type="caution">
    <text evidence="1">The sequence shown here is derived from an EMBL/GenBank/DDBJ whole genome shotgun (WGS) entry which is preliminary data.</text>
</comment>
<evidence type="ECO:0000313" key="2">
    <source>
        <dbReference type="Proteomes" id="UP001165121"/>
    </source>
</evidence>
<name>A0A9W6XKX4_9STRA</name>
<proteinExistence type="predicted"/>
<accession>A0A9W6XKX4</accession>